<dbReference type="PANTHER" id="PTHR43694">
    <property type="entry name" value="RIBONUCLEASE J"/>
    <property type="match status" value="1"/>
</dbReference>
<dbReference type="InterPro" id="IPR036866">
    <property type="entry name" value="RibonucZ/Hydroxyglut_hydro"/>
</dbReference>
<feature type="domain" description="Ribonuclease J beta-CASP" evidence="2">
    <location>
        <begin position="228"/>
        <end position="333"/>
    </location>
</feature>
<dbReference type="GO" id="GO:0016787">
    <property type="term" value="F:hydrolase activity"/>
    <property type="evidence" value="ECO:0007669"/>
    <property type="project" value="UniProtKB-KW"/>
</dbReference>
<evidence type="ECO:0000313" key="3">
    <source>
        <dbReference type="EMBL" id="MDQ0513945.1"/>
    </source>
</evidence>
<dbReference type="Pfam" id="PF22505">
    <property type="entry name" value="RNase_J_b_CASP"/>
    <property type="match status" value="1"/>
</dbReference>
<dbReference type="Gene3D" id="3.10.20.580">
    <property type="match status" value="1"/>
</dbReference>
<proteinExistence type="predicted"/>
<dbReference type="Gene3D" id="3.60.15.10">
    <property type="entry name" value="Ribonuclease Z/Hydroxyacylglutathione hydrolase-like"/>
    <property type="match status" value="1"/>
</dbReference>
<dbReference type="Proteomes" id="UP001240643">
    <property type="component" value="Unassembled WGS sequence"/>
</dbReference>
<dbReference type="Pfam" id="PF17770">
    <property type="entry name" value="RNase_J_C"/>
    <property type="match status" value="1"/>
</dbReference>
<accession>A0ABU0LZC9</accession>
<keyword evidence="4" id="KW-1185">Reference proteome</keyword>
<dbReference type="EMBL" id="JAUSWO010000001">
    <property type="protein sequence ID" value="MDQ0513945.1"/>
    <property type="molecule type" value="Genomic_DNA"/>
</dbReference>
<organism evidence="3 4">
    <name type="scientific">Mycoplasmoides fastidiosum</name>
    <dbReference type="NCBI Taxonomy" id="92758"/>
    <lineage>
        <taxon>Bacteria</taxon>
        <taxon>Bacillati</taxon>
        <taxon>Mycoplasmatota</taxon>
        <taxon>Mycoplasmoidales</taxon>
        <taxon>Mycoplasmoidaceae</taxon>
        <taxon>Mycoplasmoides</taxon>
    </lineage>
</organism>
<dbReference type="Gene3D" id="3.40.50.10710">
    <property type="entry name" value="Metallo-hydrolase/oxidoreductase"/>
    <property type="match status" value="1"/>
</dbReference>
<dbReference type="PANTHER" id="PTHR43694:SF1">
    <property type="entry name" value="RIBONUCLEASE J"/>
    <property type="match status" value="1"/>
</dbReference>
<evidence type="ECO:0000259" key="1">
    <source>
        <dbReference type="Pfam" id="PF17770"/>
    </source>
</evidence>
<keyword evidence="3" id="KW-0378">Hydrolase</keyword>
<dbReference type="InterPro" id="IPR041636">
    <property type="entry name" value="RNase_J_C"/>
</dbReference>
<dbReference type="InterPro" id="IPR042173">
    <property type="entry name" value="RNase_J_2"/>
</dbReference>
<dbReference type="RefSeq" id="WP_256547361.1">
    <property type="nucleotide sequence ID" value="NZ_CP101809.1"/>
</dbReference>
<comment type="caution">
    <text evidence="3">The sequence shown here is derived from an EMBL/GenBank/DDBJ whole genome shotgun (WGS) entry which is preliminary data.</text>
</comment>
<evidence type="ECO:0000259" key="2">
    <source>
        <dbReference type="Pfam" id="PF22505"/>
    </source>
</evidence>
<evidence type="ECO:0000313" key="4">
    <source>
        <dbReference type="Proteomes" id="UP001240643"/>
    </source>
</evidence>
<feature type="domain" description="Ribonuclease J C-terminal" evidence="1">
    <location>
        <begin position="453"/>
        <end position="557"/>
    </location>
</feature>
<reference evidence="3" key="1">
    <citation type="submission" date="2023-07" db="EMBL/GenBank/DDBJ databases">
        <title>Genomic Encyclopedia of Type Strains, Phase IV (KMG-IV): sequencing the most valuable type-strain genomes for metagenomic binning, comparative biology and taxonomic classification.</title>
        <authorList>
            <person name="Goeker M."/>
        </authorList>
    </citation>
    <scope>NUCLEOTIDE SEQUENCE [LARGE SCALE GENOMIC DNA]</scope>
    <source>
        <strain evidence="3">DSM 21204</strain>
    </source>
</reference>
<dbReference type="SUPFAM" id="SSF56281">
    <property type="entry name" value="Metallo-hydrolase/oxidoreductase"/>
    <property type="match status" value="1"/>
</dbReference>
<protein>
    <submittedName>
        <fullName evidence="3">Ribonuclease J</fullName>
        <ecNumber evidence="3">3.1.-.-</ecNumber>
    </submittedName>
</protein>
<gene>
    <name evidence="3" type="ORF">J2Z62_000383</name>
</gene>
<sequence length="565" mass="63985">MANIKYFALGGQDERAKYSGVLEINDEIFILNTGIGDDITNQFGISKVIPDLHYLKKNKRRIKGIFLGTPEFLNIGALPFFLEALGHEIPVYTSKVGQTIIQNWFARKSRSESFSKKEPKIRVCSALKTFKAGQCEVVPFKIFNSMPDSLGWVFKTNDGAIVFIDQFIVENTKMPGYESQLLMLPQLTNFNVLALIVGLQNVGKNLGFAAPSYKNFSFLKKAIANSNNRMIVACYDNDLLTVLNVAEISKIYGLKLVIYSNTLSKLFDQLIKMRYISNEGLSLIDSKKIPKDNDVIILITGNQDRLYHKMHKILTGQDSNISFGDNDTFILNTITQSGLELREAKLLDEISRNDVRTKKIGRTIQLPIAGSEDHKFLLNLLNPKLVFPGIGYYKEFASYIKDCENTINPHKIRFLYNGEMTNLIDGKAQKTSQLQVGEQYVDFGGVVDIQTSILLERQNMFAYGLVMINTIYDKEKNLFSQPAIQTMGLISSDHERTTDIEKMISKTVTDEIQKNLGLAKSNSVSIKLLKINLKKSVMRMIERQLQKKPMILVTISQLSDYRQKK</sequence>
<dbReference type="EC" id="3.1.-.-" evidence="3"/>
<dbReference type="InterPro" id="IPR055132">
    <property type="entry name" value="RNase_J_b_CASP"/>
</dbReference>
<name>A0ABU0LZC9_9BACT</name>